<comment type="caution">
    <text evidence="3">The sequence shown here is derived from an EMBL/GenBank/DDBJ whole genome shotgun (WGS) entry which is preliminary data.</text>
</comment>
<evidence type="ECO:0000256" key="1">
    <source>
        <dbReference type="ARBA" id="ARBA00022737"/>
    </source>
</evidence>
<dbReference type="Gene3D" id="2.180.10.10">
    <property type="entry name" value="RHS repeat-associated core"/>
    <property type="match status" value="1"/>
</dbReference>
<gene>
    <name evidence="3" type="ORF">CA163_29695</name>
</gene>
<organism evidence="3 4">
    <name type="scientific">Vibrio parahaemolyticus</name>
    <dbReference type="NCBI Taxonomy" id="670"/>
    <lineage>
        <taxon>Bacteria</taxon>
        <taxon>Pseudomonadati</taxon>
        <taxon>Pseudomonadota</taxon>
        <taxon>Gammaproteobacteria</taxon>
        <taxon>Vibrionales</taxon>
        <taxon>Vibrionaceae</taxon>
        <taxon>Vibrio</taxon>
    </lineage>
</organism>
<accession>A0A227J2U5</accession>
<protein>
    <recommendedName>
        <fullName evidence="2">Teneurin-like YD-shell domain-containing protein</fullName>
    </recommendedName>
</protein>
<dbReference type="Pfam" id="PF25023">
    <property type="entry name" value="TEN_YD-shell"/>
    <property type="match status" value="1"/>
</dbReference>
<reference evidence="3 4" key="1">
    <citation type="journal article" date="2017" name="Appl. Environ. Microbiol.">
        <title>Parallel evolution of two clades of a major Atlantic endemic Vibrio parahaemolyticus pathogen lineage by independent acquisition of related pathogenicity islands.</title>
        <authorList>
            <person name="Xu F."/>
            <person name="Gonzalez-Escalona N."/>
            <person name="Drees K.P."/>
            <person name="Sebra R.P."/>
            <person name="Cooper V.S."/>
            <person name="Jones S.H."/>
            <person name="Whistler C.A."/>
        </authorList>
    </citation>
    <scope>NUCLEOTIDE SEQUENCE [LARGE SCALE GENOMIC DNA]</scope>
    <source>
        <strain evidence="3 4">MAVP-3</strain>
    </source>
</reference>
<feature type="non-terminal residue" evidence="3">
    <location>
        <position position="102"/>
    </location>
</feature>
<proteinExistence type="predicted"/>
<dbReference type="InterPro" id="IPR056823">
    <property type="entry name" value="TEN-like_YD-shell"/>
</dbReference>
<evidence type="ECO:0000313" key="3">
    <source>
        <dbReference type="EMBL" id="OXE29232.1"/>
    </source>
</evidence>
<keyword evidence="1" id="KW-0677">Repeat</keyword>
<dbReference type="AlphaFoldDB" id="A0A227J2U5"/>
<dbReference type="Proteomes" id="UP000214596">
    <property type="component" value="Unassembled WGS sequence"/>
</dbReference>
<evidence type="ECO:0000259" key="2">
    <source>
        <dbReference type="Pfam" id="PF25023"/>
    </source>
</evidence>
<name>A0A227J2U5_VIBPH</name>
<feature type="domain" description="Teneurin-like YD-shell" evidence="2">
    <location>
        <begin position="15"/>
        <end position="94"/>
    </location>
</feature>
<sequence length="102" mass="11637">DLVNGIAYPDGCVAQISYDDYGRRTSIRYFNDEDKVGYSEEYAYDEFSRVAQIQTPEGVTSYQWGALAQQEAVIFPDGSHISYEYDQQRNLTKLVRSDGLAF</sequence>
<evidence type="ECO:0000313" key="4">
    <source>
        <dbReference type="Proteomes" id="UP000214596"/>
    </source>
</evidence>
<dbReference type="EMBL" id="NIXT01003478">
    <property type="protein sequence ID" value="OXE29232.1"/>
    <property type="molecule type" value="Genomic_DNA"/>
</dbReference>
<feature type="non-terminal residue" evidence="3">
    <location>
        <position position="1"/>
    </location>
</feature>